<organism evidence="2 3">
    <name type="scientific">Ananas comosus</name>
    <name type="common">Pineapple</name>
    <name type="synonym">Ananas ananas</name>
    <dbReference type="NCBI Taxonomy" id="4615"/>
    <lineage>
        <taxon>Eukaryota</taxon>
        <taxon>Viridiplantae</taxon>
        <taxon>Streptophyta</taxon>
        <taxon>Embryophyta</taxon>
        <taxon>Tracheophyta</taxon>
        <taxon>Spermatophyta</taxon>
        <taxon>Magnoliopsida</taxon>
        <taxon>Liliopsida</taxon>
        <taxon>Poales</taxon>
        <taxon>Bromeliaceae</taxon>
        <taxon>Bromelioideae</taxon>
        <taxon>Ananas</taxon>
    </lineage>
</organism>
<keyword evidence="1" id="KW-0472">Membrane</keyword>
<keyword evidence="1" id="KW-1133">Transmembrane helix</keyword>
<gene>
    <name evidence="3" type="primary">LOC109711773</name>
</gene>
<feature type="transmembrane region" description="Helical" evidence="1">
    <location>
        <begin position="309"/>
        <end position="333"/>
    </location>
</feature>
<sequence>MTFLFFSSSKTTTTTAMATSSSKLPPVISILREALLLPAKTLPLFLPLLLFSLASSTLLFSSTFLSISPLLSDLLHKAKSLAPPRPPIPADALPRLLADALVDVLAVARLHYGPILAAFAASLLLLVAASYAFAMAYLGSSLSPQTLVARVVDRSYKAMVTRLYVLALSIGYSSVAGDSPKTLTTSALSLSALSRDLILFESANSTVDLSHRKSAFKFLYDGWMDGSGVSILLYFYLYTRWSMSLVISAVEETWGIGALSWSVELFIGNKATGTALTLILMAVRLAIYGAFAALVASDPPTPPDQLMKVGAATAAAAAAWELYGVSVYTVFYYHCRKSHGLDEQVVKVEEGFIYSPLPYSTAVKVGANY</sequence>
<dbReference type="GeneID" id="109711773"/>
<evidence type="ECO:0000256" key="1">
    <source>
        <dbReference type="SAM" id="Phobius"/>
    </source>
</evidence>
<evidence type="ECO:0000313" key="3">
    <source>
        <dbReference type="RefSeq" id="XP_020090581.1"/>
    </source>
</evidence>
<proteinExistence type="predicted"/>
<dbReference type="RefSeq" id="XP_020090581.1">
    <property type="nucleotide sequence ID" value="XM_020234992.1"/>
</dbReference>
<feature type="transmembrane region" description="Helical" evidence="1">
    <location>
        <begin position="218"/>
        <end position="237"/>
    </location>
</feature>
<dbReference type="Proteomes" id="UP000515123">
    <property type="component" value="Linkage group 6"/>
</dbReference>
<keyword evidence="2" id="KW-1185">Reference proteome</keyword>
<accession>A0A6P5F368</accession>
<reference evidence="3" key="2">
    <citation type="submission" date="2025-08" db="UniProtKB">
        <authorList>
            <consortium name="RefSeq"/>
        </authorList>
    </citation>
    <scope>IDENTIFICATION</scope>
    <source>
        <tissue evidence="3">Leaf</tissue>
    </source>
</reference>
<dbReference type="PANTHER" id="PTHR33133">
    <property type="entry name" value="OS08G0107100 PROTEIN-RELATED"/>
    <property type="match status" value="1"/>
</dbReference>
<dbReference type="AlphaFoldDB" id="A0A6P5F368"/>
<evidence type="ECO:0000313" key="2">
    <source>
        <dbReference type="Proteomes" id="UP000515123"/>
    </source>
</evidence>
<feature type="transmembrane region" description="Helical" evidence="1">
    <location>
        <begin position="275"/>
        <end position="297"/>
    </location>
</feature>
<feature type="transmembrane region" description="Helical" evidence="1">
    <location>
        <begin position="116"/>
        <end position="138"/>
    </location>
</feature>
<dbReference type="Gramene" id="Aco011598.1.mrna1">
    <property type="protein sequence ID" value="Aco011598.1.mrna1"/>
    <property type="gene ID" value="Aco011598.1.path1"/>
</dbReference>
<name>A0A6P5F368_ANACO</name>
<feature type="transmembrane region" description="Helical" evidence="1">
    <location>
        <begin position="44"/>
        <end position="71"/>
    </location>
</feature>
<keyword evidence="1" id="KW-0812">Transmembrane</keyword>
<dbReference type="OrthoDB" id="777403at2759"/>
<protein>
    <submittedName>
        <fullName evidence="3">Uncharacterized protein LOC109711773 isoform X1</fullName>
    </submittedName>
</protein>
<reference evidence="2" key="1">
    <citation type="journal article" date="2015" name="Nat. Genet.">
        <title>The pineapple genome and the evolution of CAM photosynthesis.</title>
        <authorList>
            <person name="Ming R."/>
            <person name="VanBuren R."/>
            <person name="Wai C.M."/>
            <person name="Tang H."/>
            <person name="Schatz M.C."/>
            <person name="Bowers J.E."/>
            <person name="Lyons E."/>
            <person name="Wang M.L."/>
            <person name="Chen J."/>
            <person name="Biggers E."/>
            <person name="Zhang J."/>
            <person name="Huang L."/>
            <person name="Zhang L."/>
            <person name="Miao W."/>
            <person name="Zhang J."/>
            <person name="Ye Z."/>
            <person name="Miao C."/>
            <person name="Lin Z."/>
            <person name="Wang H."/>
            <person name="Zhou H."/>
            <person name="Yim W.C."/>
            <person name="Priest H.D."/>
            <person name="Zheng C."/>
            <person name="Woodhouse M."/>
            <person name="Edger P.P."/>
            <person name="Guyot R."/>
            <person name="Guo H.B."/>
            <person name="Guo H."/>
            <person name="Zheng G."/>
            <person name="Singh R."/>
            <person name="Sharma A."/>
            <person name="Min X."/>
            <person name="Zheng Y."/>
            <person name="Lee H."/>
            <person name="Gurtowski J."/>
            <person name="Sedlazeck F.J."/>
            <person name="Harkess A."/>
            <person name="McKain M.R."/>
            <person name="Liao Z."/>
            <person name="Fang J."/>
            <person name="Liu J."/>
            <person name="Zhang X."/>
            <person name="Zhang Q."/>
            <person name="Hu W."/>
            <person name="Qin Y."/>
            <person name="Wang K."/>
            <person name="Chen L.Y."/>
            <person name="Shirley N."/>
            <person name="Lin Y.R."/>
            <person name="Liu L.Y."/>
            <person name="Hernandez A.G."/>
            <person name="Wright C.L."/>
            <person name="Bulone V."/>
            <person name="Tuskan G.A."/>
            <person name="Heath K."/>
            <person name="Zee F."/>
            <person name="Moore P.H."/>
            <person name="Sunkar R."/>
            <person name="Leebens-Mack J.H."/>
            <person name="Mockler T."/>
            <person name="Bennetzen J.L."/>
            <person name="Freeling M."/>
            <person name="Sankoff D."/>
            <person name="Paterson A.H."/>
            <person name="Zhu X."/>
            <person name="Yang X."/>
            <person name="Smith J.A."/>
            <person name="Cushman J.C."/>
            <person name="Paull R.E."/>
            <person name="Yu Q."/>
        </authorList>
    </citation>
    <scope>NUCLEOTIDE SEQUENCE [LARGE SCALE GENOMIC DNA]</scope>
    <source>
        <strain evidence="2">cv. F153</strain>
    </source>
</reference>
<dbReference type="PANTHER" id="PTHR33133:SF1">
    <property type="entry name" value="EXPRESSED PROTEIN-RELATED"/>
    <property type="match status" value="1"/>
</dbReference>